<dbReference type="GO" id="GO:0052757">
    <property type="term" value="F:chondroitin hydrolase activity"/>
    <property type="evidence" value="ECO:0007669"/>
    <property type="project" value="TreeGrafter"/>
</dbReference>
<feature type="binding site" evidence="4">
    <location>
        <position position="115"/>
    </location>
    <ligand>
        <name>substrate</name>
    </ligand>
</feature>
<name>A0A6H0KJ16_9BACE</name>
<dbReference type="SUPFAM" id="SSF48208">
    <property type="entry name" value="Six-hairpin glycosidases"/>
    <property type="match status" value="1"/>
</dbReference>
<dbReference type="PANTHER" id="PTHR36845">
    <property type="entry name" value="HYDROLASE, PUTATIVE (AFU_ORTHOLOGUE AFUA_7G05090)-RELATED"/>
    <property type="match status" value="1"/>
</dbReference>
<dbReference type="Gene3D" id="1.50.10.10">
    <property type="match status" value="1"/>
</dbReference>
<dbReference type="InterPro" id="IPR012341">
    <property type="entry name" value="6hp_glycosidase-like_sf"/>
</dbReference>
<feature type="binding site" evidence="4">
    <location>
        <position position="381"/>
    </location>
    <ligand>
        <name>substrate</name>
    </ligand>
</feature>
<protein>
    <recommendedName>
        <fullName evidence="7">Glucuronyl hydrolase</fullName>
    </recommendedName>
</protein>
<accession>A0A6H0KJ16</accession>
<evidence type="ECO:0008006" key="7">
    <source>
        <dbReference type="Google" id="ProtNLM"/>
    </source>
</evidence>
<proteinExistence type="inferred from homology"/>
<organism evidence="5 6">
    <name type="scientific">Bacteroides faecium</name>
    <dbReference type="NCBI Taxonomy" id="2715212"/>
    <lineage>
        <taxon>Bacteria</taxon>
        <taxon>Pseudomonadati</taxon>
        <taxon>Bacteroidota</taxon>
        <taxon>Bacteroidia</taxon>
        <taxon>Bacteroidales</taxon>
        <taxon>Bacteroidaceae</taxon>
        <taxon>Bacteroides</taxon>
    </lineage>
</organism>
<dbReference type="KEGG" id="bfc:BacF7301_04325"/>
<evidence type="ECO:0000313" key="6">
    <source>
        <dbReference type="Proteomes" id="UP000501780"/>
    </source>
</evidence>
<gene>
    <name evidence="5" type="ORF">BacF7301_04325</name>
</gene>
<dbReference type="PANTHER" id="PTHR36845:SF1">
    <property type="entry name" value="HYDROLASE, PUTATIVE (AFU_ORTHOLOGUE AFUA_7G05090)-RELATED"/>
    <property type="match status" value="1"/>
</dbReference>
<keyword evidence="6" id="KW-1185">Reference proteome</keyword>
<feature type="binding site" evidence="4">
    <location>
        <position position="252"/>
    </location>
    <ligand>
        <name>substrate</name>
    </ligand>
</feature>
<feature type="binding site" evidence="4">
    <location>
        <position position="180"/>
    </location>
    <ligand>
        <name>substrate</name>
    </ligand>
</feature>
<dbReference type="AlphaFoldDB" id="A0A6H0KJ16"/>
<reference evidence="5 6" key="1">
    <citation type="submission" date="2020-03" db="EMBL/GenBank/DDBJ databases">
        <title>Genomic analysis of Bacteroides faecium CBA7301.</title>
        <authorList>
            <person name="Kim J."/>
            <person name="Roh S.W."/>
        </authorList>
    </citation>
    <scope>NUCLEOTIDE SEQUENCE [LARGE SCALE GENOMIC DNA]</scope>
    <source>
        <strain evidence="5 6">CBA7301</strain>
    </source>
</reference>
<comment type="similarity">
    <text evidence="2">Belongs to the glycosyl hydrolase 88 family.</text>
</comment>
<dbReference type="GO" id="GO:0000272">
    <property type="term" value="P:polysaccharide catabolic process"/>
    <property type="evidence" value="ECO:0007669"/>
    <property type="project" value="TreeGrafter"/>
</dbReference>
<dbReference type="Pfam" id="PF07470">
    <property type="entry name" value="Glyco_hydro_88"/>
    <property type="match status" value="1"/>
</dbReference>
<dbReference type="EMBL" id="CP050831">
    <property type="protein sequence ID" value="QIU93426.1"/>
    <property type="molecule type" value="Genomic_DNA"/>
</dbReference>
<dbReference type="Proteomes" id="UP000501780">
    <property type="component" value="Chromosome"/>
</dbReference>
<feature type="active site" description="Nucleophile" evidence="3">
    <location>
        <position position="115"/>
    </location>
</feature>
<evidence type="ECO:0000313" key="5">
    <source>
        <dbReference type="EMBL" id="QIU93426.1"/>
    </source>
</evidence>
<dbReference type="InterPro" id="IPR052369">
    <property type="entry name" value="UG_Glycosaminoglycan_Hydrolase"/>
</dbReference>
<feature type="binding site" evidence="4">
    <location>
        <position position="256"/>
    </location>
    <ligand>
        <name>substrate</name>
    </ligand>
</feature>
<evidence type="ECO:0000256" key="3">
    <source>
        <dbReference type="PIRSR" id="PIRSR610905-1"/>
    </source>
</evidence>
<dbReference type="InterPro" id="IPR008928">
    <property type="entry name" value="6-hairpin_glycosidase_sf"/>
</dbReference>
<keyword evidence="1" id="KW-0378">Hydrolase</keyword>
<dbReference type="PROSITE" id="PS51257">
    <property type="entry name" value="PROKAR_LIPOPROTEIN"/>
    <property type="match status" value="1"/>
</dbReference>
<feature type="binding site" evidence="4">
    <location>
        <position position="240"/>
    </location>
    <ligand>
        <name>substrate</name>
    </ligand>
</feature>
<evidence type="ECO:0000256" key="1">
    <source>
        <dbReference type="ARBA" id="ARBA00022801"/>
    </source>
</evidence>
<feature type="active site" description="Proton donor" evidence="3">
    <location>
        <position position="180"/>
    </location>
</feature>
<evidence type="ECO:0000256" key="2">
    <source>
        <dbReference type="ARBA" id="ARBA00038358"/>
    </source>
</evidence>
<evidence type="ECO:0000256" key="4">
    <source>
        <dbReference type="PIRSR" id="PIRSR610905-2"/>
    </source>
</evidence>
<dbReference type="InterPro" id="IPR010905">
    <property type="entry name" value="Glyco_hydro_88"/>
</dbReference>
<sequence length="413" mass="47338">MRNSRFAFYSLILLLLAGCTGTDSKKQFIGENMNYACEQTRYMLESLGDTNGRYPRSTKKDGSLSTTDIYGWTSGFFPGTLWFLYEFTNDSCWKEKAVEWTLPLEPNRTNTKDHDVGFMMYNSFGKGFALTKNESYRDILVQTANSLMTRYNPNVHSIQSWERGKSHHDTIIWQFPVIIDNMMNLELLFWAARETGDKKYYDVAVTHANTTIKNHLREDFSCYHVVDYDTITGEVRDRATAQGYADNSAWARGQAWGIYGFTMVYRETGDSKYLSVAQKMADFFLHNPSLPEDKVPLWDFNAGQDGYTKKWKFDETKIGYIPRDASAAAIAASALFELYQYTKNPEYYDSAVTMIHSLASEQYRAVPGSNAGFLLMHSTGSLPHGKEIDVPLVYADYYFLEALLRYQKIGKES</sequence>